<keyword evidence="3 8" id="KW-0349">Heme</keyword>
<keyword evidence="7" id="KW-0503">Monooxygenase</keyword>
<feature type="binding site" description="axial binding residue" evidence="8">
    <location>
        <position position="395"/>
    </location>
    <ligand>
        <name>heme</name>
        <dbReference type="ChEBI" id="CHEBI:30413"/>
    </ligand>
    <ligandPart>
        <name>Fe</name>
        <dbReference type="ChEBI" id="CHEBI:18248"/>
    </ligandPart>
</feature>
<evidence type="ECO:0000256" key="3">
    <source>
        <dbReference type="ARBA" id="ARBA00022617"/>
    </source>
</evidence>
<dbReference type="Proteomes" id="UP000572817">
    <property type="component" value="Unassembled WGS sequence"/>
</dbReference>
<dbReference type="AlphaFoldDB" id="A0A8H4N748"/>
<proteinExistence type="inferred from homology"/>
<dbReference type="InterPro" id="IPR002401">
    <property type="entry name" value="Cyt_P450_E_grp-I"/>
</dbReference>
<dbReference type="CDD" id="cd11060">
    <property type="entry name" value="CYP57A1-like"/>
    <property type="match status" value="1"/>
</dbReference>
<dbReference type="PANTHER" id="PTHR24305">
    <property type="entry name" value="CYTOCHROME P450"/>
    <property type="match status" value="1"/>
</dbReference>
<evidence type="ECO:0000256" key="2">
    <source>
        <dbReference type="ARBA" id="ARBA00010617"/>
    </source>
</evidence>
<dbReference type="EMBL" id="WWBZ02000009">
    <property type="protein sequence ID" value="KAF4311560.1"/>
    <property type="molecule type" value="Genomic_DNA"/>
</dbReference>
<evidence type="ECO:0000256" key="1">
    <source>
        <dbReference type="ARBA" id="ARBA00001971"/>
    </source>
</evidence>
<dbReference type="Pfam" id="PF00067">
    <property type="entry name" value="p450"/>
    <property type="match status" value="1"/>
</dbReference>
<dbReference type="GO" id="GO:0020037">
    <property type="term" value="F:heme binding"/>
    <property type="evidence" value="ECO:0007669"/>
    <property type="project" value="InterPro"/>
</dbReference>
<dbReference type="GO" id="GO:0004497">
    <property type="term" value="F:monooxygenase activity"/>
    <property type="evidence" value="ECO:0007669"/>
    <property type="project" value="UniProtKB-KW"/>
</dbReference>
<dbReference type="Gene3D" id="1.10.630.10">
    <property type="entry name" value="Cytochrome P450"/>
    <property type="match status" value="1"/>
</dbReference>
<keyword evidence="6 8" id="KW-0408">Iron</keyword>
<keyword evidence="4 8" id="KW-0479">Metal-binding</keyword>
<keyword evidence="5" id="KW-0560">Oxidoreductase</keyword>
<name>A0A8H4N748_9PEZI</name>
<dbReference type="GO" id="GO:0016705">
    <property type="term" value="F:oxidoreductase activity, acting on paired donors, with incorporation or reduction of molecular oxygen"/>
    <property type="evidence" value="ECO:0007669"/>
    <property type="project" value="InterPro"/>
</dbReference>
<comment type="similarity">
    <text evidence="2">Belongs to the cytochrome P450 family.</text>
</comment>
<dbReference type="InterPro" id="IPR036396">
    <property type="entry name" value="Cyt_P450_sf"/>
</dbReference>
<dbReference type="PRINTS" id="PR00385">
    <property type="entry name" value="P450"/>
</dbReference>
<comment type="caution">
    <text evidence="9">The sequence shown here is derived from an EMBL/GenBank/DDBJ whole genome shotgun (WGS) entry which is preliminary data.</text>
</comment>
<protein>
    <submittedName>
        <fullName evidence="9">Cytochrome p450</fullName>
    </submittedName>
</protein>
<dbReference type="SUPFAM" id="SSF48264">
    <property type="entry name" value="Cytochrome P450"/>
    <property type="match status" value="1"/>
</dbReference>
<evidence type="ECO:0000313" key="10">
    <source>
        <dbReference type="Proteomes" id="UP000572817"/>
    </source>
</evidence>
<evidence type="ECO:0000256" key="5">
    <source>
        <dbReference type="ARBA" id="ARBA00023002"/>
    </source>
</evidence>
<dbReference type="GO" id="GO:0005506">
    <property type="term" value="F:iron ion binding"/>
    <property type="evidence" value="ECO:0007669"/>
    <property type="project" value="InterPro"/>
</dbReference>
<keyword evidence="10" id="KW-1185">Reference proteome</keyword>
<evidence type="ECO:0000256" key="7">
    <source>
        <dbReference type="ARBA" id="ARBA00023033"/>
    </source>
</evidence>
<evidence type="ECO:0000256" key="6">
    <source>
        <dbReference type="ARBA" id="ARBA00023004"/>
    </source>
</evidence>
<comment type="cofactor">
    <cofactor evidence="1 8">
        <name>heme</name>
        <dbReference type="ChEBI" id="CHEBI:30413"/>
    </cofactor>
</comment>
<evidence type="ECO:0000313" key="9">
    <source>
        <dbReference type="EMBL" id="KAF4311560.1"/>
    </source>
</evidence>
<organism evidence="9 10">
    <name type="scientific">Botryosphaeria dothidea</name>
    <dbReference type="NCBI Taxonomy" id="55169"/>
    <lineage>
        <taxon>Eukaryota</taxon>
        <taxon>Fungi</taxon>
        <taxon>Dikarya</taxon>
        <taxon>Ascomycota</taxon>
        <taxon>Pezizomycotina</taxon>
        <taxon>Dothideomycetes</taxon>
        <taxon>Dothideomycetes incertae sedis</taxon>
        <taxon>Botryosphaeriales</taxon>
        <taxon>Botryosphaeriaceae</taxon>
        <taxon>Botryosphaeria</taxon>
    </lineage>
</organism>
<dbReference type="PRINTS" id="PR00463">
    <property type="entry name" value="EP450I"/>
</dbReference>
<sequence>MSGKMYATYTEINKKYGDLARIGSNDLLCSDPEVIRYMSSARANWYRSDWYDAMSLDVYCDNVISTKHPITHDQLRSKLIQGYAGKENPNLEADIDAQVANLVSYIKKKYVFDAASNPVHLDFGIAAQYFTLDVITSISYGFPFGYLAQDTDVHEYIATTEAFVPILVLGTSYPSLHRFLSQPWVRRIVGPLPDDPKGMGKLMGVARQVVGERYGPNAKDKRDMLGSFVRHGLSQRQAESEVLLQIIAGSDTTATAVRTTLLYLLSTPVALARLRREMDEGIAEGRISSPITNAEAKELPYLQGVIREGLRLRPPFIGLLAKEVPPQGEVIKGKFVPGGTKIGHSIWLAERSQKVFGTDADSFRPERWTEEKDEKKLRLMDDTVGLCFGHGRWGCLGKGIALIELNKVFIELLRVFDFAVVNPTNPWKADNYNLWMINDMWLRVTYREDVAPQKE</sequence>
<evidence type="ECO:0000256" key="4">
    <source>
        <dbReference type="ARBA" id="ARBA00022723"/>
    </source>
</evidence>
<dbReference type="InterPro" id="IPR050121">
    <property type="entry name" value="Cytochrome_P450_monoxygenase"/>
</dbReference>
<dbReference type="PANTHER" id="PTHR24305:SF77">
    <property type="entry name" value="CYTOCHROME P450 MONOOXYGENASE"/>
    <property type="match status" value="1"/>
</dbReference>
<accession>A0A8H4N748</accession>
<reference evidence="9" key="1">
    <citation type="submission" date="2020-04" db="EMBL/GenBank/DDBJ databases">
        <title>Genome Assembly and Annotation of Botryosphaeria dothidea sdau 11-99, a Latent Pathogen of Apple Fruit Ring Rot in China.</title>
        <authorList>
            <person name="Yu C."/>
            <person name="Diao Y."/>
            <person name="Lu Q."/>
            <person name="Zhao J."/>
            <person name="Cui S."/>
            <person name="Peng C."/>
            <person name="He B."/>
            <person name="Liu H."/>
        </authorList>
    </citation>
    <scope>NUCLEOTIDE SEQUENCE [LARGE SCALE GENOMIC DNA]</scope>
    <source>
        <strain evidence="9">Sdau11-99</strain>
    </source>
</reference>
<evidence type="ECO:0000256" key="8">
    <source>
        <dbReference type="PIRSR" id="PIRSR602401-1"/>
    </source>
</evidence>
<dbReference type="OrthoDB" id="3934656at2759"/>
<dbReference type="InterPro" id="IPR001128">
    <property type="entry name" value="Cyt_P450"/>
</dbReference>
<gene>
    <name evidence="9" type="ORF">GTA08_BOTSDO12739</name>
</gene>